<sequence length="44" mass="4590">MYGGSSGIFGSIVLSLQGKRTPDLVSDLAQSSFATLTGMLITRL</sequence>
<reference evidence="1 2" key="2">
    <citation type="submission" date="2013-09" db="EMBL/GenBank/DDBJ databases">
        <title>Whole genome comparison of six Crocosphaera watsonii strains with differing phenotypes.</title>
        <authorList>
            <person name="Bench S.R."/>
            <person name="Heller P."/>
            <person name="Frank I."/>
            <person name="Arciniega M."/>
            <person name="Shilova I.N."/>
            <person name="Zehr J.P."/>
        </authorList>
    </citation>
    <scope>NUCLEOTIDE SEQUENCE [LARGE SCALE GENOMIC DNA]</scope>
    <source>
        <strain evidence="1 2">WH 0005</strain>
    </source>
</reference>
<dbReference type="EMBL" id="CAQL01000995">
    <property type="protein sequence ID" value="CCQ58308.1"/>
    <property type="molecule type" value="Genomic_DNA"/>
</dbReference>
<protein>
    <submittedName>
        <fullName evidence="1">Uncharacterized protein</fullName>
    </submittedName>
</protein>
<gene>
    <name evidence="1" type="ORF">CWATWH0005_3026</name>
</gene>
<comment type="caution">
    <text evidence="1">The sequence shown here is derived from an EMBL/GenBank/DDBJ whole genome shotgun (WGS) entry which is preliminary data.</text>
</comment>
<evidence type="ECO:0000313" key="1">
    <source>
        <dbReference type="EMBL" id="CCQ58308.1"/>
    </source>
</evidence>
<dbReference type="AlphaFoldDB" id="T2IZ68"/>
<accession>T2IZ68</accession>
<proteinExistence type="predicted"/>
<name>T2IZ68_CROWT</name>
<dbReference type="Proteomes" id="UP000017981">
    <property type="component" value="Unassembled WGS sequence"/>
</dbReference>
<evidence type="ECO:0000313" key="2">
    <source>
        <dbReference type="Proteomes" id="UP000017981"/>
    </source>
</evidence>
<reference evidence="1 2" key="1">
    <citation type="submission" date="2013-01" db="EMBL/GenBank/DDBJ databases">
        <authorList>
            <person name="Bench S."/>
        </authorList>
    </citation>
    <scope>NUCLEOTIDE SEQUENCE [LARGE SCALE GENOMIC DNA]</scope>
    <source>
        <strain evidence="1 2">WH 0005</strain>
    </source>
</reference>
<organism evidence="1 2">
    <name type="scientific">Crocosphaera watsonii WH 0005</name>
    <dbReference type="NCBI Taxonomy" id="423472"/>
    <lineage>
        <taxon>Bacteria</taxon>
        <taxon>Bacillati</taxon>
        <taxon>Cyanobacteriota</taxon>
        <taxon>Cyanophyceae</taxon>
        <taxon>Oscillatoriophycideae</taxon>
        <taxon>Chroococcales</taxon>
        <taxon>Aphanothecaceae</taxon>
        <taxon>Crocosphaera</taxon>
    </lineage>
</organism>